<dbReference type="Pfam" id="PF03099">
    <property type="entry name" value="BPL_LplA_LipB"/>
    <property type="match status" value="1"/>
</dbReference>
<evidence type="ECO:0000256" key="1">
    <source>
        <dbReference type="ARBA" id="ARBA00022598"/>
    </source>
</evidence>
<keyword evidence="4" id="KW-1185">Reference proteome</keyword>
<dbReference type="Proteomes" id="UP000184480">
    <property type="component" value="Unassembled WGS sequence"/>
</dbReference>
<dbReference type="InterPro" id="IPR045864">
    <property type="entry name" value="aa-tRNA-synth_II/BPL/LPL"/>
</dbReference>
<dbReference type="PROSITE" id="PS51733">
    <property type="entry name" value="BPL_LPL_CATALYTIC"/>
    <property type="match status" value="1"/>
</dbReference>
<dbReference type="GO" id="GO:0004077">
    <property type="term" value="F:biotin--[biotin carboxyl-carrier protein] ligase activity"/>
    <property type="evidence" value="ECO:0007669"/>
    <property type="project" value="InterPro"/>
</dbReference>
<gene>
    <name evidence="3" type="ORF">SAMN05444362_104106</name>
</gene>
<dbReference type="PANTHER" id="PTHR12835">
    <property type="entry name" value="BIOTIN PROTEIN LIGASE"/>
    <property type="match status" value="1"/>
</dbReference>
<dbReference type="NCBIfam" id="TIGR00121">
    <property type="entry name" value="birA_ligase"/>
    <property type="match status" value="1"/>
</dbReference>
<dbReference type="STRING" id="1346286.SAMN05444362_104106"/>
<dbReference type="RefSeq" id="WP_062181608.1">
    <property type="nucleotide sequence ID" value="NZ_BBXL01000013.1"/>
</dbReference>
<dbReference type="CDD" id="cd16442">
    <property type="entry name" value="BPL"/>
    <property type="match status" value="1"/>
</dbReference>
<dbReference type="GO" id="GO:0005737">
    <property type="term" value="C:cytoplasm"/>
    <property type="evidence" value="ECO:0007669"/>
    <property type="project" value="TreeGrafter"/>
</dbReference>
<dbReference type="PANTHER" id="PTHR12835:SF5">
    <property type="entry name" value="BIOTIN--PROTEIN LIGASE"/>
    <property type="match status" value="1"/>
</dbReference>
<dbReference type="Gene3D" id="3.30.930.10">
    <property type="entry name" value="Bira Bifunctional Protein, Domain 2"/>
    <property type="match status" value="1"/>
</dbReference>
<dbReference type="SUPFAM" id="SSF55681">
    <property type="entry name" value="Class II aaRS and biotin synthetases"/>
    <property type="match status" value="1"/>
</dbReference>
<dbReference type="EMBL" id="FQUC01000004">
    <property type="protein sequence ID" value="SHF18142.1"/>
    <property type="molecule type" value="Genomic_DNA"/>
</dbReference>
<evidence type="ECO:0000313" key="3">
    <source>
        <dbReference type="EMBL" id="SHF18142.1"/>
    </source>
</evidence>
<accession>A0A1M4ZK04</accession>
<dbReference type="OrthoDB" id="9807064at2"/>
<keyword evidence="1 3" id="KW-0436">Ligase</keyword>
<dbReference type="InterPro" id="IPR004143">
    <property type="entry name" value="BPL_LPL_catalytic"/>
</dbReference>
<sequence length="247" mass="28284">MPEAKILHIEETESTNLYLRKLSEEKTLPNGFSVYSDFQTAGRGQRGNSWESEKGLNLTFSTILYPVQLKAENQFLISQIVSLSIYDTLSEYTDGISIKWPNDIYWKDRKITGMLIENDIMGDYISKSIIGVGVNLNQDIFKSDAPNPVSLKQITHKTCNIESVLISILEKLSSYYKLLNDTAATHRIRDTYKDALFRKNGLYKFADAEGFFFARIKNVKDIGLLCLETETGEIRNYGFKEVRYILD</sequence>
<organism evidence="3 4">
    <name type="scientific">Dysgonomonas macrotermitis</name>
    <dbReference type="NCBI Taxonomy" id="1346286"/>
    <lineage>
        <taxon>Bacteria</taxon>
        <taxon>Pseudomonadati</taxon>
        <taxon>Bacteroidota</taxon>
        <taxon>Bacteroidia</taxon>
        <taxon>Bacteroidales</taxon>
        <taxon>Dysgonomonadaceae</taxon>
        <taxon>Dysgonomonas</taxon>
    </lineage>
</organism>
<name>A0A1M4ZK04_9BACT</name>
<reference evidence="4" key="1">
    <citation type="submission" date="2016-11" db="EMBL/GenBank/DDBJ databases">
        <authorList>
            <person name="Varghese N."/>
            <person name="Submissions S."/>
        </authorList>
    </citation>
    <scope>NUCLEOTIDE SEQUENCE [LARGE SCALE GENOMIC DNA]</scope>
    <source>
        <strain evidence="4">DSM 27370</strain>
    </source>
</reference>
<evidence type="ECO:0000259" key="2">
    <source>
        <dbReference type="PROSITE" id="PS51733"/>
    </source>
</evidence>
<proteinExistence type="predicted"/>
<protein>
    <submittedName>
        <fullName evidence="3">BirA family transcriptional regulator, biotin operon repressor / biotin-[acetyl-CoA-carboxylase] ligase</fullName>
    </submittedName>
</protein>
<dbReference type="AlphaFoldDB" id="A0A1M4ZK04"/>
<dbReference type="InterPro" id="IPR004408">
    <property type="entry name" value="Biotin_CoA_COase_ligase"/>
</dbReference>
<feature type="domain" description="BPL/LPL catalytic" evidence="2">
    <location>
        <begin position="1"/>
        <end position="180"/>
    </location>
</feature>
<evidence type="ECO:0000313" key="4">
    <source>
        <dbReference type="Proteomes" id="UP000184480"/>
    </source>
</evidence>